<protein>
    <submittedName>
        <fullName evidence="1">Carboxypeptidase regulatory-like domain-containing protein</fullName>
    </submittedName>
</protein>
<reference evidence="1 2" key="1">
    <citation type="submission" date="2020-05" db="EMBL/GenBank/DDBJ databases">
        <title>Complete genome sequence of Gemmatimonas greenlandica TET16.</title>
        <authorList>
            <person name="Zeng Y."/>
        </authorList>
    </citation>
    <scope>NUCLEOTIDE SEQUENCE [LARGE SCALE GENOMIC DNA]</scope>
    <source>
        <strain evidence="1 2">TET16</strain>
    </source>
</reference>
<gene>
    <name evidence="1" type="ORF">HKW67_11310</name>
</gene>
<accession>A0A6M4ILZ8</accession>
<sequence length="230" mass="25795">MFWLPVSAQAQVLRGSAKLVGDDRPLDQARVMALLRDGRSIGSAVTDDKGRFQFRVNAGGKPFAISITRIGMEPTLSEEITIGVTDTLEVNFNVVETGIRTDTVRVKSSPSFNELRLTEARRRGWRVFPPVEVEKLRERSNSFEDLLRSTGYPGFVVPSRRDDCIRSTRYNRCLTIVLDGIPLSGSYPNINPRDVYFFALLGKTESAVQFGDRTPWGAIVIYTRAKGDKY</sequence>
<dbReference type="KEGG" id="ggr:HKW67_11310"/>
<dbReference type="GO" id="GO:0004180">
    <property type="term" value="F:carboxypeptidase activity"/>
    <property type="evidence" value="ECO:0007669"/>
    <property type="project" value="UniProtKB-KW"/>
</dbReference>
<proteinExistence type="predicted"/>
<keyword evidence="1" id="KW-0378">Hydrolase</keyword>
<evidence type="ECO:0000313" key="2">
    <source>
        <dbReference type="Proteomes" id="UP000500938"/>
    </source>
</evidence>
<dbReference type="SUPFAM" id="SSF49464">
    <property type="entry name" value="Carboxypeptidase regulatory domain-like"/>
    <property type="match status" value="1"/>
</dbReference>
<keyword evidence="1" id="KW-0645">Protease</keyword>
<name>A0A6M4ILZ8_9BACT</name>
<organism evidence="1 2">
    <name type="scientific">Gemmatimonas groenlandica</name>
    <dbReference type="NCBI Taxonomy" id="2732249"/>
    <lineage>
        <taxon>Bacteria</taxon>
        <taxon>Pseudomonadati</taxon>
        <taxon>Gemmatimonadota</taxon>
        <taxon>Gemmatimonadia</taxon>
        <taxon>Gemmatimonadales</taxon>
        <taxon>Gemmatimonadaceae</taxon>
        <taxon>Gemmatimonas</taxon>
    </lineage>
</organism>
<dbReference type="Proteomes" id="UP000500938">
    <property type="component" value="Chromosome"/>
</dbReference>
<keyword evidence="1" id="KW-0121">Carboxypeptidase</keyword>
<keyword evidence="2" id="KW-1185">Reference proteome</keyword>
<dbReference type="InterPro" id="IPR008969">
    <property type="entry name" value="CarboxyPept-like_regulatory"/>
</dbReference>
<dbReference type="RefSeq" id="WP_171225487.1">
    <property type="nucleotide sequence ID" value="NZ_CP053085.1"/>
</dbReference>
<dbReference type="EMBL" id="CP053085">
    <property type="protein sequence ID" value="QJR36054.1"/>
    <property type="molecule type" value="Genomic_DNA"/>
</dbReference>
<dbReference type="AlphaFoldDB" id="A0A6M4ILZ8"/>
<dbReference type="Pfam" id="PF13620">
    <property type="entry name" value="CarboxypepD_reg"/>
    <property type="match status" value="1"/>
</dbReference>
<evidence type="ECO:0000313" key="1">
    <source>
        <dbReference type="EMBL" id="QJR36054.1"/>
    </source>
</evidence>